<organism evidence="2 3">
    <name type="scientific">Neorhodopirellula lusitana</name>
    <dbReference type="NCBI Taxonomy" id="445327"/>
    <lineage>
        <taxon>Bacteria</taxon>
        <taxon>Pseudomonadati</taxon>
        <taxon>Planctomycetota</taxon>
        <taxon>Planctomycetia</taxon>
        <taxon>Pirellulales</taxon>
        <taxon>Pirellulaceae</taxon>
        <taxon>Neorhodopirellula</taxon>
    </lineage>
</organism>
<accession>A0ABY1PQD1</accession>
<evidence type="ECO:0000313" key="3">
    <source>
        <dbReference type="Proteomes" id="UP001158067"/>
    </source>
</evidence>
<keyword evidence="3" id="KW-1185">Reference proteome</keyword>
<evidence type="ECO:0000313" key="2">
    <source>
        <dbReference type="EMBL" id="SMP39231.1"/>
    </source>
</evidence>
<evidence type="ECO:0008006" key="4">
    <source>
        <dbReference type="Google" id="ProtNLM"/>
    </source>
</evidence>
<dbReference type="EMBL" id="FXUG01000001">
    <property type="protein sequence ID" value="SMP39231.1"/>
    <property type="molecule type" value="Genomic_DNA"/>
</dbReference>
<reference evidence="2 3" key="1">
    <citation type="submission" date="2017-05" db="EMBL/GenBank/DDBJ databases">
        <authorList>
            <person name="Varghese N."/>
            <person name="Submissions S."/>
        </authorList>
    </citation>
    <scope>NUCLEOTIDE SEQUENCE [LARGE SCALE GENOMIC DNA]</scope>
    <source>
        <strain evidence="2 3">DSM 25457</strain>
    </source>
</reference>
<proteinExistence type="predicted"/>
<comment type="caution">
    <text evidence="2">The sequence shown here is derived from an EMBL/GenBank/DDBJ whole genome shotgun (WGS) entry which is preliminary data.</text>
</comment>
<feature type="compositionally biased region" description="Polar residues" evidence="1">
    <location>
        <begin position="188"/>
        <end position="217"/>
    </location>
</feature>
<evidence type="ECO:0000256" key="1">
    <source>
        <dbReference type="SAM" id="MobiDB-lite"/>
    </source>
</evidence>
<sequence length="466" mass="50304">MRPSRLLGGMWTSMLIVLGTLIFVAGSVSAQIPRDPFGNRNASFHSGALAPVPTSADQPTVGGASAVSTRFVLLRNDHVLSGHVITRGSLVTVRKDRDAEITVRADQVVAVRDDLSSLFVARQAFKRRGSRFRLNELLDDAGWCVDQGMPGKATELLMAIYQVVPNHPIAIQLESRLRRKMSGGDGSVETTSETPVSHASFQAEQPTSQEGLSPSLSLAETRQSTRELHAFASRIQAILLSRCGHCHRESTDRQWTLVLPQTGNRVPRRGTIANFERTLAYCEPGDPDASELLRFAAMDHGRESGGQGNASVGKHQPPIADHEQHLFRTLRDWVSYLPASSVEPMSVDGEEPFTVGVDNVSEPAFSESHISAPESGMDNAQVGAMVTEGMDRGKLIAAAPADVQAALAPPPVPVGSPATSPIASSTEPVAKRASPSNLPQRLPVVENPNDVRYFNRQTELQRQLGL</sequence>
<gene>
    <name evidence="2" type="ORF">SAMN06265222_101279</name>
</gene>
<feature type="region of interest" description="Disordered" evidence="1">
    <location>
        <begin position="180"/>
        <end position="217"/>
    </location>
</feature>
<feature type="region of interest" description="Disordered" evidence="1">
    <location>
        <begin position="414"/>
        <end position="441"/>
    </location>
</feature>
<name>A0ABY1PQD1_9BACT</name>
<dbReference type="Proteomes" id="UP001158067">
    <property type="component" value="Unassembled WGS sequence"/>
</dbReference>
<protein>
    <recommendedName>
        <fullName evidence="4">Secreted protein</fullName>
    </recommendedName>
</protein>